<dbReference type="EMBL" id="JAASQL010000005">
    <property type="protein sequence ID" value="NIJ46254.1"/>
    <property type="molecule type" value="Genomic_DNA"/>
</dbReference>
<comment type="caution">
    <text evidence="5">The sequence shown here is derived from an EMBL/GenBank/DDBJ whole genome shotgun (WGS) entry which is preliminary data.</text>
</comment>
<organism evidence="5 6">
    <name type="scientific">Wenyingzhuangia heitensis</name>
    <dbReference type="NCBI Taxonomy" id="1487859"/>
    <lineage>
        <taxon>Bacteria</taxon>
        <taxon>Pseudomonadati</taxon>
        <taxon>Bacteroidota</taxon>
        <taxon>Flavobacteriia</taxon>
        <taxon>Flavobacteriales</taxon>
        <taxon>Flavobacteriaceae</taxon>
        <taxon>Wenyingzhuangia</taxon>
    </lineage>
</organism>
<evidence type="ECO:0000313" key="5">
    <source>
        <dbReference type="EMBL" id="NIJ46254.1"/>
    </source>
</evidence>
<dbReference type="Gene3D" id="1.10.10.60">
    <property type="entry name" value="Homeodomain-like"/>
    <property type="match status" value="2"/>
</dbReference>
<dbReference type="InterPro" id="IPR020449">
    <property type="entry name" value="Tscrpt_reg_AraC-type_HTH"/>
</dbReference>
<evidence type="ECO:0000259" key="4">
    <source>
        <dbReference type="PROSITE" id="PS01124"/>
    </source>
</evidence>
<dbReference type="PRINTS" id="PR00032">
    <property type="entry name" value="HTHARAC"/>
</dbReference>
<evidence type="ECO:0000256" key="2">
    <source>
        <dbReference type="ARBA" id="ARBA00023125"/>
    </source>
</evidence>
<evidence type="ECO:0000256" key="3">
    <source>
        <dbReference type="ARBA" id="ARBA00023163"/>
    </source>
</evidence>
<protein>
    <submittedName>
        <fullName evidence="5">YesN/AraC family two-component response regulator</fullName>
    </submittedName>
</protein>
<sequence>MKNVLEVHHQKNKYSSFTVKRFDESSLCPHVELHLHTDYEIVYLKKGKGTIKIAHQEIDYRDGVLMFLGPYIPHYGLLRKALNDNFEIVIHFNEFLVNNQLQVFPEFSSVLKRIKEANRVLIFNHEIKEELGVVFEKMIKQDASEQLISLFSILSTMSKRNTCISLLSNGGKITEGYSKKMIEILEYINANFQNNISTKDIAVYFNLTPNSFCRYFKKISSQSFLQFLNEFRVNNAIYLLETTTKNISEIMYLCGFTNFSYFSKQFKKITNQSPSNYRKLSQLDE</sequence>
<evidence type="ECO:0000313" key="6">
    <source>
        <dbReference type="Proteomes" id="UP000745859"/>
    </source>
</evidence>
<dbReference type="RefSeq" id="WP_167189997.1">
    <property type="nucleotide sequence ID" value="NZ_JAASQL010000005.1"/>
</dbReference>
<gene>
    <name evidence="5" type="ORF">FHR24_002738</name>
</gene>
<dbReference type="Pfam" id="PF02311">
    <property type="entry name" value="AraC_binding"/>
    <property type="match status" value="1"/>
</dbReference>
<name>A0ABX0UD35_9FLAO</name>
<dbReference type="PANTHER" id="PTHR43280:SF28">
    <property type="entry name" value="HTH-TYPE TRANSCRIPTIONAL ACTIVATOR RHAS"/>
    <property type="match status" value="1"/>
</dbReference>
<dbReference type="PANTHER" id="PTHR43280">
    <property type="entry name" value="ARAC-FAMILY TRANSCRIPTIONAL REGULATOR"/>
    <property type="match status" value="1"/>
</dbReference>
<keyword evidence="6" id="KW-1185">Reference proteome</keyword>
<dbReference type="SMART" id="SM00342">
    <property type="entry name" value="HTH_ARAC"/>
    <property type="match status" value="1"/>
</dbReference>
<keyword evidence="3" id="KW-0804">Transcription</keyword>
<dbReference type="InterPro" id="IPR009057">
    <property type="entry name" value="Homeodomain-like_sf"/>
</dbReference>
<accession>A0ABX0UD35</accession>
<proteinExistence type="predicted"/>
<reference evidence="5 6" key="1">
    <citation type="submission" date="2020-03" db="EMBL/GenBank/DDBJ databases">
        <title>Genomic Encyclopedia of Type Strains, Phase IV (KMG-IV): sequencing the most valuable type-strain genomes for metagenomic binning, comparative biology and taxonomic classification.</title>
        <authorList>
            <person name="Goeker M."/>
        </authorList>
    </citation>
    <scope>NUCLEOTIDE SEQUENCE [LARGE SCALE GENOMIC DNA]</scope>
    <source>
        <strain evidence="5 6">DSM 101599</strain>
    </source>
</reference>
<dbReference type="SUPFAM" id="SSF51182">
    <property type="entry name" value="RmlC-like cupins"/>
    <property type="match status" value="1"/>
</dbReference>
<dbReference type="Pfam" id="PF12833">
    <property type="entry name" value="HTH_18"/>
    <property type="match status" value="1"/>
</dbReference>
<dbReference type="SUPFAM" id="SSF46689">
    <property type="entry name" value="Homeodomain-like"/>
    <property type="match status" value="2"/>
</dbReference>
<keyword evidence="2" id="KW-0238">DNA-binding</keyword>
<dbReference type="InterPro" id="IPR018060">
    <property type="entry name" value="HTH_AraC"/>
</dbReference>
<evidence type="ECO:0000256" key="1">
    <source>
        <dbReference type="ARBA" id="ARBA00023015"/>
    </source>
</evidence>
<feature type="domain" description="HTH araC/xylS-type" evidence="4">
    <location>
        <begin position="182"/>
        <end position="280"/>
    </location>
</feature>
<dbReference type="Proteomes" id="UP000745859">
    <property type="component" value="Unassembled WGS sequence"/>
</dbReference>
<keyword evidence="1" id="KW-0805">Transcription regulation</keyword>
<dbReference type="InterPro" id="IPR011051">
    <property type="entry name" value="RmlC_Cupin_sf"/>
</dbReference>
<dbReference type="PROSITE" id="PS01124">
    <property type="entry name" value="HTH_ARAC_FAMILY_2"/>
    <property type="match status" value="1"/>
</dbReference>
<dbReference type="InterPro" id="IPR003313">
    <property type="entry name" value="AraC-bd"/>
</dbReference>